<dbReference type="InterPro" id="IPR023696">
    <property type="entry name" value="Ureohydrolase_dom_sf"/>
</dbReference>
<accession>A0A849HXG3</accession>
<dbReference type="AlphaFoldDB" id="A0A849HXG3"/>
<evidence type="ECO:0000256" key="3">
    <source>
        <dbReference type="ARBA" id="ARBA00022801"/>
    </source>
</evidence>
<dbReference type="GO" id="GO:0046872">
    <property type="term" value="F:metal ion binding"/>
    <property type="evidence" value="ECO:0007669"/>
    <property type="project" value="UniProtKB-KW"/>
</dbReference>
<dbReference type="PANTHER" id="PTHR11358">
    <property type="entry name" value="ARGINASE/AGMATINASE"/>
    <property type="match status" value="1"/>
</dbReference>
<sequence>MAGNSEGPRGFAGLEGGDLADLAGVAVALLGIDEASPYEPGRPSHSAGAAAAIRKASAGLPARRQFDFDIDRVLLGPGRERLIVDLGDLDTDPGRPEENRARIEAAIRKILLSGAVPVVIGGDDSVPIPVLRAYEGSGPLTVLQIDAHVDWGDVIEGNPLGYGSIMRRAAEMDWVRAEVQVGIRGLGSGTPDQIEDARAWGSRIVTMAEFRRLGAEAVASLVPEGAPCFVTIDLDGLDPSIMPAVNMPGPGGLLYGETLALLQAAARRAPIAGICMVEFVPARDDPHGLAALTAARLLLSAIGLVPLPGGSA</sequence>
<dbReference type="GO" id="GO:0033389">
    <property type="term" value="P:putrescine biosynthetic process from arginine, via agmatine"/>
    <property type="evidence" value="ECO:0007669"/>
    <property type="project" value="TreeGrafter"/>
</dbReference>
<dbReference type="PIRSF" id="PIRSF036979">
    <property type="entry name" value="Arginase"/>
    <property type="match status" value="1"/>
</dbReference>
<dbReference type="GO" id="GO:0008783">
    <property type="term" value="F:agmatinase activity"/>
    <property type="evidence" value="ECO:0007669"/>
    <property type="project" value="TreeGrafter"/>
</dbReference>
<dbReference type="PANTHER" id="PTHR11358:SF26">
    <property type="entry name" value="GUANIDINO ACID HYDROLASE, MITOCHONDRIAL"/>
    <property type="match status" value="1"/>
</dbReference>
<evidence type="ECO:0000313" key="6">
    <source>
        <dbReference type="Proteomes" id="UP000564885"/>
    </source>
</evidence>
<name>A0A849HXG3_9HYPH</name>
<dbReference type="Gene3D" id="3.40.800.10">
    <property type="entry name" value="Ureohydrolase domain"/>
    <property type="match status" value="1"/>
</dbReference>
<dbReference type="Proteomes" id="UP000564885">
    <property type="component" value="Unassembled WGS sequence"/>
</dbReference>
<reference evidence="5 6" key="1">
    <citation type="submission" date="2020-04" db="EMBL/GenBank/DDBJ databases">
        <title>Enterovirga sp. isolate from soil.</title>
        <authorList>
            <person name="Chea S."/>
            <person name="Kim D.-U."/>
        </authorList>
    </citation>
    <scope>NUCLEOTIDE SEQUENCE [LARGE SCALE GENOMIC DNA]</scope>
    <source>
        <strain evidence="5 6">DB1703</strain>
    </source>
</reference>
<comment type="similarity">
    <text evidence="1">Belongs to the arginase family. Agmatinase subfamily.</text>
</comment>
<keyword evidence="3 4" id="KW-0378">Hydrolase</keyword>
<protein>
    <submittedName>
        <fullName evidence="5">Arginase</fullName>
    </submittedName>
</protein>
<dbReference type="InterPro" id="IPR020855">
    <property type="entry name" value="Ureohydrolase_Mn_BS"/>
</dbReference>
<dbReference type="RefSeq" id="WP_171217728.1">
    <property type="nucleotide sequence ID" value="NZ_JABEPP010000002.1"/>
</dbReference>
<dbReference type="InterPro" id="IPR006035">
    <property type="entry name" value="Ureohydrolase"/>
</dbReference>
<evidence type="ECO:0000313" key="5">
    <source>
        <dbReference type="EMBL" id="NNM72236.1"/>
    </source>
</evidence>
<dbReference type="PROSITE" id="PS01053">
    <property type="entry name" value="ARGINASE_1"/>
    <property type="match status" value="1"/>
</dbReference>
<dbReference type="PROSITE" id="PS51409">
    <property type="entry name" value="ARGINASE_2"/>
    <property type="match status" value="1"/>
</dbReference>
<evidence type="ECO:0000256" key="1">
    <source>
        <dbReference type="ARBA" id="ARBA00009227"/>
    </source>
</evidence>
<keyword evidence="6" id="KW-1185">Reference proteome</keyword>
<gene>
    <name evidence="5" type="ORF">HJG44_07485</name>
</gene>
<keyword evidence="2" id="KW-0479">Metal-binding</keyword>
<evidence type="ECO:0000256" key="4">
    <source>
        <dbReference type="RuleBase" id="RU003684"/>
    </source>
</evidence>
<organism evidence="5 6">
    <name type="scientific">Enterovirga aerilata</name>
    <dbReference type="NCBI Taxonomy" id="2730920"/>
    <lineage>
        <taxon>Bacteria</taxon>
        <taxon>Pseudomonadati</taxon>
        <taxon>Pseudomonadota</taxon>
        <taxon>Alphaproteobacteria</taxon>
        <taxon>Hyphomicrobiales</taxon>
        <taxon>Methylobacteriaceae</taxon>
        <taxon>Enterovirga</taxon>
    </lineage>
</organism>
<dbReference type="SUPFAM" id="SSF52768">
    <property type="entry name" value="Arginase/deacetylase"/>
    <property type="match status" value="1"/>
</dbReference>
<evidence type="ECO:0000256" key="2">
    <source>
        <dbReference type="ARBA" id="ARBA00022723"/>
    </source>
</evidence>
<proteinExistence type="inferred from homology"/>
<dbReference type="Pfam" id="PF00491">
    <property type="entry name" value="Arginase"/>
    <property type="match status" value="1"/>
</dbReference>
<comment type="caution">
    <text evidence="5">The sequence shown here is derived from an EMBL/GenBank/DDBJ whole genome shotgun (WGS) entry which is preliminary data.</text>
</comment>
<dbReference type="EMBL" id="JABEPP010000002">
    <property type="protein sequence ID" value="NNM72236.1"/>
    <property type="molecule type" value="Genomic_DNA"/>
</dbReference>